<keyword evidence="1" id="KW-0812">Transmembrane</keyword>
<dbReference type="EMBL" id="CP076724">
    <property type="protein sequence ID" value="QWV97087.1"/>
    <property type="molecule type" value="Genomic_DNA"/>
</dbReference>
<keyword evidence="1" id="KW-1133">Transmembrane helix</keyword>
<evidence type="ECO:0000256" key="1">
    <source>
        <dbReference type="SAM" id="Phobius"/>
    </source>
</evidence>
<keyword evidence="1" id="KW-0472">Membrane</keyword>
<feature type="transmembrane region" description="Helical" evidence="1">
    <location>
        <begin position="75"/>
        <end position="93"/>
    </location>
</feature>
<keyword evidence="3" id="KW-1185">Reference proteome</keyword>
<sequence>MPAKTRSAKGRGLRVVAVLEALKGAVVLLAGCGVLTLVHRNLHDIAVRLVLALHMNPARHYPSIFIDAANRVTDLQLWMLALSALAYASVRLVEGYGLWHERKWAEWFGFLSGAVYLPVELFEIFRKPDWPRVAVFLVNVGVVGYLASALKHSRKSRR</sequence>
<name>A0ABX8JIJ8_9BACT</name>
<feature type="transmembrane region" description="Helical" evidence="1">
    <location>
        <begin position="12"/>
        <end position="38"/>
    </location>
</feature>
<dbReference type="Proteomes" id="UP000683493">
    <property type="component" value="Chromosome"/>
</dbReference>
<evidence type="ECO:0000313" key="2">
    <source>
        <dbReference type="EMBL" id="QWV97087.1"/>
    </source>
</evidence>
<accession>A0ABX8JIJ8</accession>
<protein>
    <submittedName>
        <fullName evidence="2">DUF2127 domain-containing protein</fullName>
    </submittedName>
</protein>
<gene>
    <name evidence="2" type="ORF">KP005_17325</name>
</gene>
<feature type="transmembrane region" description="Helical" evidence="1">
    <location>
        <begin position="130"/>
        <end position="150"/>
    </location>
</feature>
<organism evidence="2 3">
    <name type="scientific">Geomonas diazotrophica</name>
    <dbReference type="NCBI Taxonomy" id="2843197"/>
    <lineage>
        <taxon>Bacteria</taxon>
        <taxon>Pseudomonadati</taxon>
        <taxon>Thermodesulfobacteriota</taxon>
        <taxon>Desulfuromonadia</taxon>
        <taxon>Geobacterales</taxon>
        <taxon>Geobacteraceae</taxon>
        <taxon>Geomonas</taxon>
    </lineage>
</organism>
<evidence type="ECO:0000313" key="3">
    <source>
        <dbReference type="Proteomes" id="UP000683493"/>
    </source>
</evidence>
<dbReference type="Pfam" id="PF09900">
    <property type="entry name" value="DUF2127"/>
    <property type="match status" value="1"/>
</dbReference>
<dbReference type="InterPro" id="IPR021125">
    <property type="entry name" value="DUF2127"/>
</dbReference>
<proteinExistence type="predicted"/>
<reference evidence="2 3" key="1">
    <citation type="submission" date="2021-06" db="EMBL/GenBank/DDBJ databases">
        <title>Gemonas diversity in paddy soil.</title>
        <authorList>
            <person name="Liu G."/>
        </authorList>
    </citation>
    <scope>NUCLEOTIDE SEQUENCE [LARGE SCALE GENOMIC DNA]</scope>
    <source>
        <strain evidence="2 3">RG29</strain>
    </source>
</reference>